<dbReference type="AlphaFoldDB" id="A0AAV4BFK7"/>
<protein>
    <submittedName>
        <fullName evidence="2">Uncharacterized protein</fullName>
    </submittedName>
</protein>
<accession>A0AAV4BFK7</accession>
<feature type="compositionally biased region" description="Acidic residues" evidence="1">
    <location>
        <begin position="64"/>
        <end position="88"/>
    </location>
</feature>
<evidence type="ECO:0000256" key="1">
    <source>
        <dbReference type="SAM" id="MobiDB-lite"/>
    </source>
</evidence>
<feature type="region of interest" description="Disordered" evidence="1">
    <location>
        <begin position="33"/>
        <end position="96"/>
    </location>
</feature>
<dbReference type="EMBL" id="BLXT01004871">
    <property type="protein sequence ID" value="GFO17747.1"/>
    <property type="molecule type" value="Genomic_DNA"/>
</dbReference>
<organism evidence="2 3">
    <name type="scientific">Plakobranchus ocellatus</name>
    <dbReference type="NCBI Taxonomy" id="259542"/>
    <lineage>
        <taxon>Eukaryota</taxon>
        <taxon>Metazoa</taxon>
        <taxon>Spiralia</taxon>
        <taxon>Lophotrochozoa</taxon>
        <taxon>Mollusca</taxon>
        <taxon>Gastropoda</taxon>
        <taxon>Heterobranchia</taxon>
        <taxon>Euthyneura</taxon>
        <taxon>Panpulmonata</taxon>
        <taxon>Sacoglossa</taxon>
        <taxon>Placobranchoidea</taxon>
        <taxon>Plakobranchidae</taxon>
        <taxon>Plakobranchus</taxon>
    </lineage>
</organism>
<comment type="caution">
    <text evidence="2">The sequence shown here is derived from an EMBL/GenBank/DDBJ whole genome shotgun (WGS) entry which is preliminary data.</text>
</comment>
<evidence type="ECO:0000313" key="3">
    <source>
        <dbReference type="Proteomes" id="UP000735302"/>
    </source>
</evidence>
<name>A0AAV4BFK7_9GAST</name>
<dbReference type="Proteomes" id="UP000735302">
    <property type="component" value="Unassembled WGS sequence"/>
</dbReference>
<keyword evidence="3" id="KW-1185">Reference proteome</keyword>
<gene>
    <name evidence="2" type="ORF">PoB_004425200</name>
</gene>
<sequence length="96" mass="11236">MDRKASNDDNSYVVNAQIKNQNKYILTEILNLINKTKSNNRQKKSSNGDTRNNNKKKKKKEKKEEEEEEEDEEEEEGTSEVAEGEEDVSHDYQQLD</sequence>
<proteinExistence type="predicted"/>
<reference evidence="2 3" key="1">
    <citation type="journal article" date="2021" name="Elife">
        <title>Chloroplast acquisition without the gene transfer in kleptoplastic sea slugs, Plakobranchus ocellatus.</title>
        <authorList>
            <person name="Maeda T."/>
            <person name="Takahashi S."/>
            <person name="Yoshida T."/>
            <person name="Shimamura S."/>
            <person name="Takaki Y."/>
            <person name="Nagai Y."/>
            <person name="Toyoda A."/>
            <person name="Suzuki Y."/>
            <person name="Arimoto A."/>
            <person name="Ishii H."/>
            <person name="Satoh N."/>
            <person name="Nishiyama T."/>
            <person name="Hasebe M."/>
            <person name="Maruyama T."/>
            <person name="Minagawa J."/>
            <person name="Obokata J."/>
            <person name="Shigenobu S."/>
        </authorList>
    </citation>
    <scope>NUCLEOTIDE SEQUENCE [LARGE SCALE GENOMIC DNA]</scope>
</reference>
<evidence type="ECO:0000313" key="2">
    <source>
        <dbReference type="EMBL" id="GFO17747.1"/>
    </source>
</evidence>